<name>A0A5N6JAZ2_9EURO</name>
<accession>A0A5N6JAZ2</accession>
<sequence length="120" mass="13013">MSSVTILSLHDPKMRCSESRVAVSNLAGFGINVPYFIVSTVSSTGIGYSRVMEHCLAVSRYCSWSILHTVGGVRLLRFNYGESLSAGEGRNVRAVLLENDVGVKSDRPSQSLLVLFGSED</sequence>
<organism evidence="1 2">
    <name type="scientific">Aspergillus minisclerotigenes</name>
    <dbReference type="NCBI Taxonomy" id="656917"/>
    <lineage>
        <taxon>Eukaryota</taxon>
        <taxon>Fungi</taxon>
        <taxon>Dikarya</taxon>
        <taxon>Ascomycota</taxon>
        <taxon>Pezizomycotina</taxon>
        <taxon>Eurotiomycetes</taxon>
        <taxon>Eurotiomycetidae</taxon>
        <taxon>Eurotiales</taxon>
        <taxon>Aspergillaceae</taxon>
        <taxon>Aspergillus</taxon>
        <taxon>Aspergillus subgen. Circumdati</taxon>
    </lineage>
</organism>
<reference evidence="1 2" key="1">
    <citation type="submission" date="2019-04" db="EMBL/GenBank/DDBJ databases">
        <title>Fungal friends and foes A comparative genomics study of 23 Aspergillus species from section Flavi.</title>
        <authorList>
            <consortium name="DOE Joint Genome Institute"/>
            <person name="Kjaerbolling I."/>
            <person name="Vesth T.C."/>
            <person name="Frisvad J.C."/>
            <person name="Nybo J.L."/>
            <person name="Theobald S."/>
            <person name="Kildgaard S."/>
            <person name="Petersen T.I."/>
            <person name="Kuo A."/>
            <person name="Sato A."/>
            <person name="Lyhne E.K."/>
            <person name="Kogle M.E."/>
            <person name="Wiebenga A."/>
            <person name="Kun R.S."/>
            <person name="Lubbers R.J."/>
            <person name="Makela M.R."/>
            <person name="Barry K."/>
            <person name="Chovatia M."/>
            <person name="Clum A."/>
            <person name="Daum C."/>
            <person name="Haridas S."/>
            <person name="He G."/>
            <person name="LaButti K."/>
            <person name="Lipzen A."/>
            <person name="Mondo S."/>
            <person name="Pangilinan J."/>
            <person name="Riley R."/>
            <person name="Salamov A."/>
            <person name="Simmons B.A."/>
            <person name="Magnuson J.K."/>
            <person name="Henrissat B."/>
            <person name="Mortensen U.H."/>
            <person name="Larsen T.O."/>
            <person name="De vries R.P."/>
            <person name="Grigoriev I.V."/>
            <person name="Machida M."/>
            <person name="Baker S.E."/>
            <person name="Andersen M.R."/>
        </authorList>
    </citation>
    <scope>NUCLEOTIDE SEQUENCE [LARGE SCALE GENOMIC DNA]</scope>
    <source>
        <strain evidence="1 2">CBS 117635</strain>
    </source>
</reference>
<dbReference type="Proteomes" id="UP000326289">
    <property type="component" value="Unassembled WGS sequence"/>
</dbReference>
<proteinExistence type="predicted"/>
<keyword evidence="2" id="KW-1185">Reference proteome</keyword>
<gene>
    <name evidence="1" type="ORF">BDV30DRAFT_207051</name>
</gene>
<dbReference type="AlphaFoldDB" id="A0A5N6JAZ2"/>
<dbReference type="EMBL" id="ML732779">
    <property type="protein sequence ID" value="KAB8275965.1"/>
    <property type="molecule type" value="Genomic_DNA"/>
</dbReference>
<evidence type="ECO:0000313" key="2">
    <source>
        <dbReference type="Proteomes" id="UP000326289"/>
    </source>
</evidence>
<evidence type="ECO:0000313" key="1">
    <source>
        <dbReference type="EMBL" id="KAB8275965.1"/>
    </source>
</evidence>
<protein>
    <submittedName>
        <fullName evidence="1">Uncharacterized protein</fullName>
    </submittedName>
</protein>